<dbReference type="PANTHER" id="PTHR35828:SF28">
    <property type="entry name" value="F-BOX DOMAIN CONTAINING PROTEIN"/>
    <property type="match status" value="1"/>
</dbReference>
<sequence>MEVAPPPMESLPIDLQLEIVAHSDDAATILRCAATCKPLRAAVHGPGFRPRSQAALLAAAHAGFDPSLLLGISSSYPLSDRAAAADHHQSRLPHLDGDLLRPPPFEPVSSRDGLLVLWRRDPEPELRVCNTSTGAVTTLPCIDVEGKWGSGGIYRPALINLGRGCRRNSFELLVMDVCFRTRIFSSRDASWGAIRIVKPPPEHDSWCAVDEAMRTSPAVVRGTVHWVCRSTRGTAASGGVFVLALQVGAAQATAIEPPQGCGVGSTASCVSLTDAADRLGMVVSGAEAISTWKLSTKGWWSQEAVISKHVIAPGMDASRTVCWCVGFRKKSGAVLLWMERVGLVQINMGTKAATVLRRCSHPSAATPLRLRDIDLASLF</sequence>
<organism evidence="2 3">
    <name type="scientific">Urochloa decumbens</name>
    <dbReference type="NCBI Taxonomy" id="240449"/>
    <lineage>
        <taxon>Eukaryota</taxon>
        <taxon>Viridiplantae</taxon>
        <taxon>Streptophyta</taxon>
        <taxon>Embryophyta</taxon>
        <taxon>Tracheophyta</taxon>
        <taxon>Spermatophyta</taxon>
        <taxon>Magnoliopsida</taxon>
        <taxon>Liliopsida</taxon>
        <taxon>Poales</taxon>
        <taxon>Poaceae</taxon>
        <taxon>PACMAD clade</taxon>
        <taxon>Panicoideae</taxon>
        <taxon>Panicodae</taxon>
        <taxon>Paniceae</taxon>
        <taxon>Melinidinae</taxon>
        <taxon>Urochloa</taxon>
    </lineage>
</organism>
<dbReference type="PANTHER" id="PTHR35828">
    <property type="entry name" value="OS08G0203800 PROTEIN-RELATED"/>
    <property type="match status" value="1"/>
</dbReference>
<feature type="domain" description="DUF7595" evidence="1">
    <location>
        <begin position="85"/>
        <end position="378"/>
    </location>
</feature>
<dbReference type="AlphaFoldDB" id="A0ABC8X293"/>
<dbReference type="Proteomes" id="UP001497457">
    <property type="component" value="Chromosome 13rd"/>
</dbReference>
<dbReference type="EMBL" id="OZ075123">
    <property type="protein sequence ID" value="CAL4919354.1"/>
    <property type="molecule type" value="Genomic_DNA"/>
</dbReference>
<gene>
    <name evidence="2" type="ORF">URODEC1_LOCUS19744</name>
</gene>
<dbReference type="Pfam" id="PF24523">
    <property type="entry name" value="DUF7595"/>
    <property type="match status" value="1"/>
</dbReference>
<protein>
    <recommendedName>
        <fullName evidence="1">DUF7595 domain-containing protein</fullName>
    </recommendedName>
</protein>
<evidence type="ECO:0000259" key="1">
    <source>
        <dbReference type="Pfam" id="PF24523"/>
    </source>
</evidence>
<reference evidence="2" key="1">
    <citation type="submission" date="2024-10" db="EMBL/GenBank/DDBJ databases">
        <authorList>
            <person name="Ryan C."/>
        </authorList>
    </citation>
    <scope>NUCLEOTIDE SEQUENCE [LARGE SCALE GENOMIC DNA]</scope>
</reference>
<dbReference type="InterPro" id="IPR036047">
    <property type="entry name" value="F-box-like_dom_sf"/>
</dbReference>
<accession>A0ABC8X293</accession>
<keyword evidence="3" id="KW-1185">Reference proteome</keyword>
<name>A0ABC8X293_9POAL</name>
<proteinExistence type="predicted"/>
<dbReference type="SUPFAM" id="SSF81383">
    <property type="entry name" value="F-box domain"/>
    <property type="match status" value="1"/>
</dbReference>
<dbReference type="InterPro" id="IPR056016">
    <property type="entry name" value="DUF7595"/>
</dbReference>
<evidence type="ECO:0000313" key="2">
    <source>
        <dbReference type="EMBL" id="CAL4919354.1"/>
    </source>
</evidence>
<evidence type="ECO:0000313" key="3">
    <source>
        <dbReference type="Proteomes" id="UP001497457"/>
    </source>
</evidence>